<sequence>MDFELTQEQKMLAESAASFAKKTSPVERLRKIRSMPHVEGVEQRHAAKADPRNWEPAVWKQMAELGWLGLFYPESVGGLGLRFFDASLVIEKLGTTLVPEPYVASVVLAGWALLKAGSAEQHAKYLTPMIEGDTSLALAWQERHSRYDVTKVKTVAKKSGGGHALTGEKVLVLNGHAADHVVVSARTEDGALALFVVDAKSKGVAIESITTMDSGRAAQIRLEGAEGVLLTGGDAQVALEWALDLAAAAACAEGLGIARTVLDMTNAYLKVRKQFGVPIGTFQVLQHRAVDMFVQTQLLESTAILAAVRADDEDADERRRAVSIAKARLTAGGKYVTQQSVQLHGGIGITDEHDVGLYFKRMQVLCTLFGDDEFHLTRFASRDAFASTVGE</sequence>
<dbReference type="PANTHER" id="PTHR43884:SF20">
    <property type="entry name" value="ACYL-COA DEHYDROGENASE FADE28"/>
    <property type="match status" value="1"/>
</dbReference>
<dbReference type="InterPro" id="IPR037069">
    <property type="entry name" value="AcylCoA_DH/ox_N_sf"/>
</dbReference>
<dbReference type="Pfam" id="PF00441">
    <property type="entry name" value="Acyl-CoA_dh_1"/>
    <property type="match status" value="1"/>
</dbReference>
<dbReference type="Gene3D" id="1.20.140.10">
    <property type="entry name" value="Butyryl-CoA Dehydrogenase, subunit A, domain 3"/>
    <property type="match status" value="1"/>
</dbReference>
<dbReference type="AlphaFoldDB" id="A0A0F6YLJ4"/>
<dbReference type="InterPro" id="IPR036250">
    <property type="entry name" value="AcylCo_DH-like_C"/>
</dbReference>
<dbReference type="Gene3D" id="2.40.110.10">
    <property type="entry name" value="Butyryl-CoA Dehydrogenase, subunit A, domain 2"/>
    <property type="match status" value="1"/>
</dbReference>
<dbReference type="InterPro" id="IPR009100">
    <property type="entry name" value="AcylCoA_DH/oxidase_NM_dom_sf"/>
</dbReference>
<protein>
    <submittedName>
        <fullName evidence="10">Acyl-CoA dehydrogenase family protein</fullName>
    </submittedName>
</protein>
<name>A0A0F6YLJ4_9BACT</name>
<dbReference type="KEGG" id="samy:DB32_006677"/>
<evidence type="ECO:0000259" key="9">
    <source>
        <dbReference type="Pfam" id="PF02771"/>
    </source>
</evidence>
<keyword evidence="5 6" id="KW-0560">Oxidoreductase</keyword>
<dbReference type="InterPro" id="IPR006091">
    <property type="entry name" value="Acyl-CoA_Oxase/DH_mid-dom"/>
</dbReference>
<accession>A0A0F6YLJ4</accession>
<evidence type="ECO:0000259" key="8">
    <source>
        <dbReference type="Pfam" id="PF02770"/>
    </source>
</evidence>
<evidence type="ECO:0000256" key="2">
    <source>
        <dbReference type="ARBA" id="ARBA00009347"/>
    </source>
</evidence>
<dbReference type="SUPFAM" id="SSF56645">
    <property type="entry name" value="Acyl-CoA dehydrogenase NM domain-like"/>
    <property type="match status" value="1"/>
</dbReference>
<dbReference type="GO" id="GO:0050660">
    <property type="term" value="F:flavin adenine dinucleotide binding"/>
    <property type="evidence" value="ECO:0007669"/>
    <property type="project" value="InterPro"/>
</dbReference>
<dbReference type="Pfam" id="PF02771">
    <property type="entry name" value="Acyl-CoA_dh_N"/>
    <property type="match status" value="1"/>
</dbReference>
<dbReference type="Proteomes" id="UP000034883">
    <property type="component" value="Chromosome"/>
</dbReference>
<feature type="domain" description="Acyl-CoA oxidase/dehydrogenase middle" evidence="8">
    <location>
        <begin position="137"/>
        <end position="211"/>
    </location>
</feature>
<dbReference type="Pfam" id="PF02770">
    <property type="entry name" value="Acyl-CoA_dh_M"/>
    <property type="match status" value="1"/>
</dbReference>
<dbReference type="STRING" id="927083.DB32_006677"/>
<dbReference type="OrthoDB" id="9765339at2"/>
<dbReference type="Gene3D" id="1.10.540.10">
    <property type="entry name" value="Acyl-CoA dehydrogenase/oxidase, N-terminal domain"/>
    <property type="match status" value="1"/>
</dbReference>
<dbReference type="SUPFAM" id="SSF47203">
    <property type="entry name" value="Acyl-CoA dehydrogenase C-terminal domain-like"/>
    <property type="match status" value="1"/>
</dbReference>
<keyword evidence="11" id="KW-1185">Reference proteome</keyword>
<feature type="domain" description="Acyl-CoA dehydrogenase/oxidase C-terminal" evidence="7">
    <location>
        <begin position="240"/>
        <end position="380"/>
    </location>
</feature>
<dbReference type="CDD" id="cd00567">
    <property type="entry name" value="ACAD"/>
    <property type="match status" value="1"/>
</dbReference>
<organism evidence="10 11">
    <name type="scientific">Sandaracinus amylolyticus</name>
    <dbReference type="NCBI Taxonomy" id="927083"/>
    <lineage>
        <taxon>Bacteria</taxon>
        <taxon>Pseudomonadati</taxon>
        <taxon>Myxococcota</taxon>
        <taxon>Polyangia</taxon>
        <taxon>Polyangiales</taxon>
        <taxon>Sandaracinaceae</taxon>
        <taxon>Sandaracinus</taxon>
    </lineage>
</organism>
<dbReference type="RefSeq" id="WP_053236563.1">
    <property type="nucleotide sequence ID" value="NZ_CP011125.1"/>
</dbReference>
<evidence type="ECO:0000256" key="6">
    <source>
        <dbReference type="RuleBase" id="RU362125"/>
    </source>
</evidence>
<evidence type="ECO:0000256" key="1">
    <source>
        <dbReference type="ARBA" id="ARBA00001974"/>
    </source>
</evidence>
<dbReference type="InterPro" id="IPR013786">
    <property type="entry name" value="AcylCoA_DH/ox_N"/>
</dbReference>
<dbReference type="InterPro" id="IPR009075">
    <property type="entry name" value="AcylCo_DH/oxidase_C"/>
</dbReference>
<keyword evidence="4 6" id="KW-0274">FAD</keyword>
<evidence type="ECO:0000256" key="3">
    <source>
        <dbReference type="ARBA" id="ARBA00022630"/>
    </source>
</evidence>
<reference evidence="10 11" key="1">
    <citation type="submission" date="2015-03" db="EMBL/GenBank/DDBJ databases">
        <title>Genome assembly of Sandaracinus amylolyticus DSM 53668.</title>
        <authorList>
            <person name="Sharma G."/>
            <person name="Subramanian S."/>
        </authorList>
    </citation>
    <scope>NUCLEOTIDE SEQUENCE [LARGE SCALE GENOMIC DNA]</scope>
    <source>
        <strain evidence="10 11">DSM 53668</strain>
    </source>
</reference>
<dbReference type="GO" id="GO:0003995">
    <property type="term" value="F:acyl-CoA dehydrogenase activity"/>
    <property type="evidence" value="ECO:0007669"/>
    <property type="project" value="TreeGrafter"/>
</dbReference>
<feature type="domain" description="Acyl-CoA dehydrogenase/oxidase N-terminal" evidence="9">
    <location>
        <begin position="6"/>
        <end position="133"/>
    </location>
</feature>
<evidence type="ECO:0000256" key="4">
    <source>
        <dbReference type="ARBA" id="ARBA00022827"/>
    </source>
</evidence>
<evidence type="ECO:0000313" key="10">
    <source>
        <dbReference type="EMBL" id="AKF09528.1"/>
    </source>
</evidence>
<dbReference type="EMBL" id="CP011125">
    <property type="protein sequence ID" value="AKF09528.1"/>
    <property type="molecule type" value="Genomic_DNA"/>
</dbReference>
<keyword evidence="3 6" id="KW-0285">Flavoprotein</keyword>
<evidence type="ECO:0000313" key="11">
    <source>
        <dbReference type="Proteomes" id="UP000034883"/>
    </source>
</evidence>
<comment type="cofactor">
    <cofactor evidence="1 6">
        <name>FAD</name>
        <dbReference type="ChEBI" id="CHEBI:57692"/>
    </cofactor>
</comment>
<dbReference type="PANTHER" id="PTHR43884">
    <property type="entry name" value="ACYL-COA DEHYDROGENASE"/>
    <property type="match status" value="1"/>
</dbReference>
<proteinExistence type="inferred from homology"/>
<evidence type="ECO:0000256" key="5">
    <source>
        <dbReference type="ARBA" id="ARBA00023002"/>
    </source>
</evidence>
<evidence type="ECO:0000259" key="7">
    <source>
        <dbReference type="Pfam" id="PF00441"/>
    </source>
</evidence>
<gene>
    <name evidence="10" type="ORF">DB32_006677</name>
</gene>
<comment type="similarity">
    <text evidence="2 6">Belongs to the acyl-CoA dehydrogenase family.</text>
</comment>
<dbReference type="InterPro" id="IPR046373">
    <property type="entry name" value="Acyl-CoA_Oxase/DH_mid-dom_sf"/>
</dbReference>